<comment type="caution">
    <text evidence="4">The sequence shown here is derived from an EMBL/GenBank/DDBJ whole genome shotgun (WGS) entry which is preliminary data.</text>
</comment>
<organism evidence="4 5">
    <name type="scientific">Streptomyces yaizuensis</name>
    <dbReference type="NCBI Taxonomy" id="2989713"/>
    <lineage>
        <taxon>Bacteria</taxon>
        <taxon>Bacillati</taxon>
        <taxon>Actinomycetota</taxon>
        <taxon>Actinomycetes</taxon>
        <taxon>Kitasatosporales</taxon>
        <taxon>Streptomycetaceae</taxon>
        <taxon>Streptomyces</taxon>
    </lineage>
</organism>
<dbReference type="PANTHER" id="PTHR16305">
    <property type="entry name" value="TESTICULAR SOLUBLE ADENYLYL CYCLASE"/>
    <property type="match status" value="1"/>
</dbReference>
<dbReference type="Pfam" id="PF13191">
    <property type="entry name" value="AAA_16"/>
    <property type="match status" value="1"/>
</dbReference>
<accession>A0ABQ5NZN1</accession>
<evidence type="ECO:0000256" key="1">
    <source>
        <dbReference type="ARBA" id="ARBA00022741"/>
    </source>
</evidence>
<dbReference type="PANTHER" id="PTHR16305:SF35">
    <property type="entry name" value="TRANSCRIPTIONAL ACTIVATOR DOMAIN"/>
    <property type="match status" value="1"/>
</dbReference>
<dbReference type="SUPFAM" id="SSF52540">
    <property type="entry name" value="P-loop containing nucleoside triphosphate hydrolases"/>
    <property type="match status" value="1"/>
</dbReference>
<dbReference type="Gene3D" id="1.25.40.10">
    <property type="entry name" value="Tetratricopeptide repeat domain"/>
    <property type="match status" value="1"/>
</dbReference>
<reference evidence="4 5" key="1">
    <citation type="submission" date="2022-10" db="EMBL/GenBank/DDBJ databases">
        <title>Draft genome sequence of Streptomyces sp. YSPA8.</title>
        <authorList>
            <person name="Moriuchi R."/>
            <person name="Dohra H."/>
            <person name="Yamamura H."/>
            <person name="Kodani S."/>
        </authorList>
    </citation>
    <scope>NUCLEOTIDE SEQUENCE [LARGE SCALE GENOMIC DNA]</scope>
    <source>
        <strain evidence="4 5">YSPA8</strain>
    </source>
</reference>
<proteinExistence type="predicted"/>
<evidence type="ECO:0000313" key="5">
    <source>
        <dbReference type="Proteomes" id="UP001291653"/>
    </source>
</evidence>
<dbReference type="InterPro" id="IPR027417">
    <property type="entry name" value="P-loop_NTPase"/>
</dbReference>
<evidence type="ECO:0000256" key="2">
    <source>
        <dbReference type="ARBA" id="ARBA00022840"/>
    </source>
</evidence>
<protein>
    <submittedName>
        <fullName evidence="4">AAA family ATPase</fullName>
    </submittedName>
</protein>
<sequence>MNPALIGRDHPAGVLRGEVDRVLASHGGLVLVTGEAGIGKSTLVTEAADEARRRGALVLGGSCWDSDSAPGYWPWVQVMRGLRRAVGDGEWAEAERAAGGRIGVLLGERPAPDGTTGDGVPADGAESFALYDAVTTALVTASQDRPVVVVLEDLHWSDPASLRLLEFAAQHAWFERLLLIGTYRDVEVETADHPLRPLVLALGARAGTALTLTGLAPDEVGALIALTGGVEPDPALVAEVHRRTGGNPFFVEQTVRIWRGGSPVSTVAPGVSEAVRRRLSLLPDEVGRLLETAAVLGREFHRQVLAAAVAAPVPHVERLIERAVAARLVTVGTCGGYAFVHDLVRETLYDTLDERRRRALHAAVVHALDGAAGSAALRERIVPADLARHAHLAGDDLERTRRVELLTAAGRDATGRLAGEEAEIHFRRAIEAAGEDHHRAALICLDLASTLWHITDAEGSWRAFEQALDLAREAGDPALLAQVAIRLHQYEHTALPEGRSAALLRDAYRTLISGGGADISGLSPQRMAKDLAEATTTLARDGGDDEGLAFSLWAQHDAIWGLGTAPERLELTTEMIEVARRTGNVQLKLHATSMRWVTMLELGDPRYREQLRGFVTEAGHAGQRQYELSVLIDSALVAAVQGRFGEAEELLGKVEHGEPREVPYGFVRGHLWWTLALLRGRFDEARAQVVRMEEAGHPFPVLSAALTAVESGDAAGARLLLRELPAELPRVFGPLRLRLRAQIAAATGDREAIDAVLAELTPHAGQWVVSMYGCDIGGPVDLWRGLLHAARGDLPAAVSALTAAAESADLLRARAWSVRARTELLTLPGGDPAALAAVREEAERLGMTLLPARPAVRPPVAECAPEHPSFRREGAVWSLVFDGRSVHMPDAKGLRDLHTLLSRPGDDLPAVALLSPEGGAAVLAARGLGGDPVLDEEAKSSYRRRLAHLDEELDRSASRGDDSRTADLSRERATLLDELRRAAGLGGRPRRLGDEAERARKTVTARIRDTFRKLDTLHPELAAHLREAVTTGAHCAYRPGEAVGWRL</sequence>
<keyword evidence="2" id="KW-0067">ATP-binding</keyword>
<keyword evidence="1" id="KW-0547">Nucleotide-binding</keyword>
<dbReference type="RefSeq" id="WP_323447872.1">
    <property type="nucleotide sequence ID" value="NZ_BSBI01000006.1"/>
</dbReference>
<dbReference type="EMBL" id="BSBI01000006">
    <property type="protein sequence ID" value="GLF95819.1"/>
    <property type="molecule type" value="Genomic_DNA"/>
</dbReference>
<gene>
    <name evidence="4" type="ORF">SYYSPA8_16000</name>
</gene>
<keyword evidence="5" id="KW-1185">Reference proteome</keyword>
<evidence type="ECO:0000259" key="3">
    <source>
        <dbReference type="Pfam" id="PF13191"/>
    </source>
</evidence>
<dbReference type="InterPro" id="IPR011990">
    <property type="entry name" value="TPR-like_helical_dom_sf"/>
</dbReference>
<evidence type="ECO:0000313" key="4">
    <source>
        <dbReference type="EMBL" id="GLF95819.1"/>
    </source>
</evidence>
<feature type="domain" description="Orc1-like AAA ATPase" evidence="3">
    <location>
        <begin position="5"/>
        <end position="180"/>
    </location>
</feature>
<dbReference type="Proteomes" id="UP001291653">
    <property type="component" value="Unassembled WGS sequence"/>
</dbReference>
<dbReference type="InterPro" id="IPR041664">
    <property type="entry name" value="AAA_16"/>
</dbReference>
<name>A0ABQ5NZN1_9ACTN</name>